<dbReference type="InterPro" id="IPR023168">
    <property type="entry name" value="GatB_Yqey_C_2"/>
</dbReference>
<comment type="function">
    <text evidence="7">Allows the formation of correctly charged Gln-tRNA(Gln) through the transamidation of misacylated Glu-tRNA(Gln) in the mitochondria. The reaction takes place in the presence of glutamine and ATP through an activated gamma-phospho-Glu-tRNA(Gln).</text>
</comment>
<comment type="subunit">
    <text evidence="7">Subunit of the heterotrimeric GatCAB amidotransferase (AdT) complex, composed of A, B and C subunits.</text>
</comment>
<comment type="catalytic activity">
    <reaction evidence="6 7">
        <text>L-glutamyl-tRNA(Gln) + L-glutamine + ATP + H2O = L-glutaminyl-tRNA(Gln) + L-glutamate + ADP + phosphate + H(+)</text>
        <dbReference type="Rhea" id="RHEA:17521"/>
        <dbReference type="Rhea" id="RHEA-COMP:9681"/>
        <dbReference type="Rhea" id="RHEA-COMP:9684"/>
        <dbReference type="ChEBI" id="CHEBI:15377"/>
        <dbReference type="ChEBI" id="CHEBI:15378"/>
        <dbReference type="ChEBI" id="CHEBI:29985"/>
        <dbReference type="ChEBI" id="CHEBI:30616"/>
        <dbReference type="ChEBI" id="CHEBI:43474"/>
        <dbReference type="ChEBI" id="CHEBI:58359"/>
        <dbReference type="ChEBI" id="CHEBI:78520"/>
        <dbReference type="ChEBI" id="CHEBI:78521"/>
        <dbReference type="ChEBI" id="CHEBI:456216"/>
    </reaction>
</comment>
<dbReference type="HOGENOM" id="CLU_019240_4_0_1"/>
<evidence type="ECO:0000256" key="5">
    <source>
        <dbReference type="ARBA" id="ARBA00022917"/>
    </source>
</evidence>
<dbReference type="NCBIfam" id="TIGR00133">
    <property type="entry name" value="gatB"/>
    <property type="match status" value="1"/>
</dbReference>
<dbReference type="InParanoid" id="A0A0C2XLE3"/>
<dbReference type="GO" id="GO:0032543">
    <property type="term" value="P:mitochondrial translation"/>
    <property type="evidence" value="ECO:0007669"/>
    <property type="project" value="UniProtKB-UniRule"/>
</dbReference>
<dbReference type="Pfam" id="PF02934">
    <property type="entry name" value="GatB_N"/>
    <property type="match status" value="1"/>
</dbReference>
<dbReference type="OrthoDB" id="1722066at2759"/>
<dbReference type="PANTHER" id="PTHR11659:SF0">
    <property type="entry name" value="GLUTAMYL-TRNA(GLN) AMIDOTRANSFERASE SUBUNIT B, MITOCHONDRIAL"/>
    <property type="match status" value="1"/>
</dbReference>
<comment type="similarity">
    <text evidence="1 7">Belongs to the GatB/GatE family. GatB subfamily.</text>
</comment>
<dbReference type="AlphaFoldDB" id="A0A0C2XLE3"/>
<dbReference type="InterPro" id="IPR014746">
    <property type="entry name" value="Gln_synth/guanido_kin_cat_dom"/>
</dbReference>
<dbReference type="Proteomes" id="UP000054549">
    <property type="component" value="Unassembled WGS sequence"/>
</dbReference>
<gene>
    <name evidence="9" type="ORF">M378DRAFT_7221</name>
</gene>
<dbReference type="SMART" id="SM00845">
    <property type="entry name" value="GatB_Yqey"/>
    <property type="match status" value="1"/>
</dbReference>
<keyword evidence="2 7" id="KW-0436">Ligase</keyword>
<dbReference type="InterPro" id="IPR003789">
    <property type="entry name" value="Asn/Gln_tRNA_amidoTrase-B-like"/>
</dbReference>
<dbReference type="InterPro" id="IPR006075">
    <property type="entry name" value="Asn/Gln-tRNA_Trfase_suB/E_cat"/>
</dbReference>
<evidence type="ECO:0000256" key="1">
    <source>
        <dbReference type="ARBA" id="ARBA00005306"/>
    </source>
</evidence>
<dbReference type="GO" id="GO:0005739">
    <property type="term" value="C:mitochondrion"/>
    <property type="evidence" value="ECO:0007669"/>
    <property type="project" value="UniProtKB-SubCell"/>
</dbReference>
<dbReference type="GO" id="GO:0005524">
    <property type="term" value="F:ATP binding"/>
    <property type="evidence" value="ECO:0007669"/>
    <property type="project" value="UniProtKB-KW"/>
</dbReference>
<dbReference type="GO" id="GO:0030956">
    <property type="term" value="C:glutamyl-tRNA(Gln) amidotransferase complex"/>
    <property type="evidence" value="ECO:0007669"/>
    <property type="project" value="UniProtKB-UniRule"/>
</dbReference>
<dbReference type="InterPro" id="IPR018027">
    <property type="entry name" value="Asn/Gln_amidotransferase"/>
</dbReference>
<accession>A0A0C2XLE3</accession>
<dbReference type="InterPro" id="IPR004413">
    <property type="entry name" value="GatB"/>
</dbReference>
<evidence type="ECO:0000313" key="10">
    <source>
        <dbReference type="Proteomes" id="UP000054549"/>
    </source>
</evidence>
<dbReference type="SUPFAM" id="SSF89095">
    <property type="entry name" value="GatB/YqeY motif"/>
    <property type="match status" value="1"/>
</dbReference>
<dbReference type="HAMAP" id="MF_00121">
    <property type="entry name" value="GatB"/>
    <property type="match status" value="1"/>
</dbReference>
<name>A0A0C2XLE3_AMAMK</name>
<dbReference type="NCBIfam" id="NF004014">
    <property type="entry name" value="PRK05477.1-4"/>
    <property type="match status" value="1"/>
</dbReference>
<evidence type="ECO:0000259" key="8">
    <source>
        <dbReference type="SMART" id="SM00845"/>
    </source>
</evidence>
<dbReference type="Pfam" id="PF02637">
    <property type="entry name" value="GatB_Yqey"/>
    <property type="match status" value="1"/>
</dbReference>
<dbReference type="PROSITE" id="PS01234">
    <property type="entry name" value="GATB"/>
    <property type="match status" value="1"/>
</dbReference>
<dbReference type="SUPFAM" id="SSF55931">
    <property type="entry name" value="Glutamine synthetase/guanido kinase"/>
    <property type="match status" value="1"/>
</dbReference>
<dbReference type="FunCoup" id="A0A0C2XLE3">
    <property type="interactions" value="318"/>
</dbReference>
<dbReference type="InterPro" id="IPR017958">
    <property type="entry name" value="Gln-tRNA_amidoTrfase_suB_CS"/>
</dbReference>
<comment type="subcellular location">
    <subcellularLocation>
        <location evidence="7">Mitochondrion</location>
    </subcellularLocation>
</comment>
<dbReference type="GO" id="GO:0050567">
    <property type="term" value="F:glutaminyl-tRNA synthase (glutamine-hydrolyzing) activity"/>
    <property type="evidence" value="ECO:0007669"/>
    <property type="project" value="UniProtKB-UniRule"/>
</dbReference>
<evidence type="ECO:0000256" key="7">
    <source>
        <dbReference type="HAMAP-Rule" id="MF_03147"/>
    </source>
</evidence>
<keyword evidence="4 7" id="KW-0067">ATP-binding</keyword>
<dbReference type="EMBL" id="KN818224">
    <property type="protein sequence ID" value="KIL70351.1"/>
    <property type="molecule type" value="Genomic_DNA"/>
</dbReference>
<evidence type="ECO:0000256" key="4">
    <source>
        <dbReference type="ARBA" id="ARBA00022840"/>
    </source>
</evidence>
<dbReference type="STRING" id="946122.A0A0C2XLE3"/>
<dbReference type="Gene3D" id="1.10.10.410">
    <property type="match status" value="1"/>
</dbReference>
<dbReference type="GO" id="GO:0070681">
    <property type="term" value="P:glutaminyl-tRNAGln biosynthesis via transamidation"/>
    <property type="evidence" value="ECO:0007669"/>
    <property type="project" value="UniProtKB-UniRule"/>
</dbReference>
<organism evidence="9 10">
    <name type="scientific">Amanita muscaria (strain Koide BX008)</name>
    <dbReference type="NCBI Taxonomy" id="946122"/>
    <lineage>
        <taxon>Eukaryota</taxon>
        <taxon>Fungi</taxon>
        <taxon>Dikarya</taxon>
        <taxon>Basidiomycota</taxon>
        <taxon>Agaricomycotina</taxon>
        <taxon>Agaricomycetes</taxon>
        <taxon>Agaricomycetidae</taxon>
        <taxon>Agaricales</taxon>
        <taxon>Pluteineae</taxon>
        <taxon>Amanitaceae</taxon>
        <taxon>Amanita</taxon>
    </lineage>
</organism>
<keyword evidence="5 7" id="KW-0648">Protein biosynthesis</keyword>
<dbReference type="PANTHER" id="PTHR11659">
    <property type="entry name" value="GLUTAMYL-TRNA GLN AMIDOTRANSFERASE SUBUNIT B MITOCHONDRIAL AND PROKARYOTIC PET112-RELATED"/>
    <property type="match status" value="1"/>
</dbReference>
<sequence length="548" mass="61526">MLGELRRGVSPFVLRRCFHDVRQYKEDIRWPGWQVIIGIETHAQIKSRQKLFSNAFNATLGEASNTHVSPFDAAFPGTLPRLNHRCVDLAIRTSVALQCDIQTRSSFDRKHYFYPDLPSGYQITQYYAPIALNGCIEVVSPDLTFPVRIKQIQLEQDTAKSTVNPRSRASQLDLNRAGAGLMEIVTEPDIRTPEEAGTYVRTLQSILRAVGASDGNMEEGSLRCDVNVSINRVGRPLGTRCEIKNLNSIRFMMAAIMHEIHRQRVVIESAPDPETATVPQETRGFDEHSFETYRLRSKEDAPDYRYMPDPNLGTLVLSKERISQICRDFPELPSQTRGRLREQFGLPERDIDVLLTIDSERKIPFDGESLQHLDNAEAGAVAYFDKVCTKQRDPKVVVNWMIHELIGKLSARGESFKDNKVTASQLGQLIDLVEDGVITRTSGKHLLRHLLENPTQTTALQVAQDLRLTAFSHSPIQNASADCQKQDVLLQLCAQAIVHLPAEVESFRRGNANVLNRIVGQVMKASRGRADAKAAGVIIARMINEPKQ</sequence>
<dbReference type="NCBIfam" id="NF004012">
    <property type="entry name" value="PRK05477.1-2"/>
    <property type="match status" value="1"/>
</dbReference>
<proteinExistence type="inferred from homology"/>
<protein>
    <recommendedName>
        <fullName evidence="7">Glutamyl-tRNA(Gln) amidotransferase subunit B, mitochondrial</fullName>
        <shortName evidence="7">Glu-AdT subunit B</shortName>
        <ecNumber evidence="7">6.3.5.-</ecNumber>
    </recommendedName>
</protein>
<evidence type="ECO:0000256" key="2">
    <source>
        <dbReference type="ARBA" id="ARBA00022598"/>
    </source>
</evidence>
<keyword evidence="3 7" id="KW-0547">Nucleotide-binding</keyword>
<evidence type="ECO:0000256" key="6">
    <source>
        <dbReference type="ARBA" id="ARBA00047913"/>
    </source>
</evidence>
<keyword evidence="7" id="KW-0496">Mitochondrion</keyword>
<dbReference type="InterPro" id="IPR017959">
    <property type="entry name" value="Asn/Gln-tRNA_amidoTrfase_suB/E"/>
</dbReference>
<feature type="domain" description="Asn/Gln amidotransferase" evidence="8">
    <location>
        <begin position="382"/>
        <end position="543"/>
    </location>
</feature>
<evidence type="ECO:0000313" key="9">
    <source>
        <dbReference type="EMBL" id="KIL70351.1"/>
    </source>
</evidence>
<reference evidence="9 10" key="1">
    <citation type="submission" date="2014-04" db="EMBL/GenBank/DDBJ databases">
        <title>Evolutionary Origins and Diversification of the Mycorrhizal Mutualists.</title>
        <authorList>
            <consortium name="DOE Joint Genome Institute"/>
            <consortium name="Mycorrhizal Genomics Consortium"/>
            <person name="Kohler A."/>
            <person name="Kuo A."/>
            <person name="Nagy L.G."/>
            <person name="Floudas D."/>
            <person name="Copeland A."/>
            <person name="Barry K.W."/>
            <person name="Cichocki N."/>
            <person name="Veneault-Fourrey C."/>
            <person name="LaButti K."/>
            <person name="Lindquist E.A."/>
            <person name="Lipzen A."/>
            <person name="Lundell T."/>
            <person name="Morin E."/>
            <person name="Murat C."/>
            <person name="Riley R."/>
            <person name="Ohm R."/>
            <person name="Sun H."/>
            <person name="Tunlid A."/>
            <person name="Henrissat B."/>
            <person name="Grigoriev I.V."/>
            <person name="Hibbett D.S."/>
            <person name="Martin F."/>
        </authorList>
    </citation>
    <scope>NUCLEOTIDE SEQUENCE [LARGE SCALE GENOMIC DNA]</scope>
    <source>
        <strain evidence="9 10">Koide BX008</strain>
    </source>
</reference>
<keyword evidence="10" id="KW-1185">Reference proteome</keyword>
<evidence type="ECO:0000256" key="3">
    <source>
        <dbReference type="ARBA" id="ARBA00022741"/>
    </source>
</evidence>
<dbReference type="EC" id="6.3.5.-" evidence="7"/>